<name>A0AA39MGL7_9AGAR</name>
<dbReference type="EMBL" id="JAUEPT010000074">
    <property type="protein sequence ID" value="KAK0434086.1"/>
    <property type="molecule type" value="Genomic_DNA"/>
</dbReference>
<keyword evidence="2" id="KW-1185">Reference proteome</keyword>
<dbReference type="Proteomes" id="UP001175226">
    <property type="component" value="Unassembled WGS sequence"/>
</dbReference>
<evidence type="ECO:0000313" key="1">
    <source>
        <dbReference type="EMBL" id="KAK0434086.1"/>
    </source>
</evidence>
<sequence length="117" mass="13140">MSIPQTMAEELAPVIGQIEALDTFLKCEKEEEAAVLADKDRLERELYAYDRASDALLDEHSKKPAMLTVSSEGMLSFNLTRLGLDKRKMHEYEQSSEEASTSNGKLVAPNRLEYITS</sequence>
<evidence type="ECO:0000313" key="2">
    <source>
        <dbReference type="Proteomes" id="UP001175226"/>
    </source>
</evidence>
<reference evidence="1" key="1">
    <citation type="submission" date="2023-06" db="EMBL/GenBank/DDBJ databases">
        <authorList>
            <consortium name="Lawrence Berkeley National Laboratory"/>
            <person name="Ahrendt S."/>
            <person name="Sahu N."/>
            <person name="Indic B."/>
            <person name="Wong-Bajracharya J."/>
            <person name="Merenyi Z."/>
            <person name="Ke H.-M."/>
            <person name="Monk M."/>
            <person name="Kocsube S."/>
            <person name="Drula E."/>
            <person name="Lipzen A."/>
            <person name="Balint B."/>
            <person name="Henrissat B."/>
            <person name="Andreopoulos B."/>
            <person name="Martin F.M."/>
            <person name="Harder C.B."/>
            <person name="Rigling D."/>
            <person name="Ford K.L."/>
            <person name="Foster G.D."/>
            <person name="Pangilinan J."/>
            <person name="Papanicolaou A."/>
            <person name="Barry K."/>
            <person name="LaButti K."/>
            <person name="Viragh M."/>
            <person name="Koriabine M."/>
            <person name="Yan M."/>
            <person name="Riley R."/>
            <person name="Champramary S."/>
            <person name="Plett K.L."/>
            <person name="Tsai I.J."/>
            <person name="Slot J."/>
            <person name="Sipos G."/>
            <person name="Plett J."/>
            <person name="Nagy L.G."/>
            <person name="Grigoriev I.V."/>
        </authorList>
    </citation>
    <scope>NUCLEOTIDE SEQUENCE</scope>
    <source>
        <strain evidence="1">FPL87.14</strain>
    </source>
</reference>
<proteinExistence type="predicted"/>
<comment type="caution">
    <text evidence="1">The sequence shown here is derived from an EMBL/GenBank/DDBJ whole genome shotgun (WGS) entry which is preliminary data.</text>
</comment>
<dbReference type="AlphaFoldDB" id="A0AA39MGL7"/>
<protein>
    <submittedName>
        <fullName evidence="1">Uncharacterized protein</fullName>
    </submittedName>
</protein>
<accession>A0AA39MGL7</accession>
<organism evidence="1 2">
    <name type="scientific">Armillaria borealis</name>
    <dbReference type="NCBI Taxonomy" id="47425"/>
    <lineage>
        <taxon>Eukaryota</taxon>
        <taxon>Fungi</taxon>
        <taxon>Dikarya</taxon>
        <taxon>Basidiomycota</taxon>
        <taxon>Agaricomycotina</taxon>
        <taxon>Agaricomycetes</taxon>
        <taxon>Agaricomycetidae</taxon>
        <taxon>Agaricales</taxon>
        <taxon>Marasmiineae</taxon>
        <taxon>Physalacriaceae</taxon>
        <taxon>Armillaria</taxon>
    </lineage>
</organism>
<gene>
    <name evidence="1" type="ORF">EV421DRAFT_1909590</name>
</gene>